<dbReference type="Proteomes" id="UP000464495">
    <property type="component" value="Chromosome"/>
</dbReference>
<evidence type="ECO:0000313" key="2">
    <source>
        <dbReference type="EMBL" id="QHQ35806.1"/>
    </source>
</evidence>
<organism evidence="2 3">
    <name type="scientific">Algicella marina</name>
    <dbReference type="NCBI Taxonomy" id="2683284"/>
    <lineage>
        <taxon>Bacteria</taxon>
        <taxon>Pseudomonadati</taxon>
        <taxon>Pseudomonadota</taxon>
        <taxon>Alphaproteobacteria</taxon>
        <taxon>Rhodobacterales</taxon>
        <taxon>Paracoccaceae</taxon>
        <taxon>Algicella</taxon>
    </lineage>
</organism>
<dbReference type="EMBL" id="CP046620">
    <property type="protein sequence ID" value="QHQ35806.1"/>
    <property type="molecule type" value="Genomic_DNA"/>
</dbReference>
<dbReference type="RefSeq" id="WP_284154707.1">
    <property type="nucleotide sequence ID" value="NZ_CP046620.1"/>
</dbReference>
<protein>
    <submittedName>
        <fullName evidence="2">Uncharacterized protein</fullName>
    </submittedName>
</protein>
<proteinExistence type="predicted"/>
<dbReference type="Pfam" id="PF20135">
    <property type="entry name" value="DUF6525"/>
    <property type="match status" value="1"/>
</dbReference>
<evidence type="ECO:0000313" key="3">
    <source>
        <dbReference type="Proteomes" id="UP000464495"/>
    </source>
</evidence>
<feature type="region of interest" description="Disordered" evidence="1">
    <location>
        <begin position="1"/>
        <end position="24"/>
    </location>
</feature>
<reference evidence="2 3" key="1">
    <citation type="submission" date="2019-12" db="EMBL/GenBank/DDBJ databases">
        <title>Complete genome sequence of Algicella marina strain 9Alg 56(T) isolated from the red alga Tichocarpus crinitus.</title>
        <authorList>
            <person name="Kim S.-G."/>
            <person name="Nedashkovskaya O.I."/>
        </authorList>
    </citation>
    <scope>NUCLEOTIDE SEQUENCE [LARGE SCALE GENOMIC DNA]</scope>
    <source>
        <strain evidence="2 3">9Alg 56</strain>
    </source>
</reference>
<dbReference type="InterPro" id="IPR045386">
    <property type="entry name" value="DUF6525"/>
</dbReference>
<accession>A0A6P1T2W3</accession>
<sequence length="100" mass="11329">MARKNNLGATGLRTRRRGKDPMREFDALPTPLRHWLAQASLPWSPASCRRIWLRARDRGEPIDVVLARLQMAERQSLARRAQPGTSAIRNGDEATASEIR</sequence>
<feature type="region of interest" description="Disordered" evidence="1">
    <location>
        <begin position="76"/>
        <end position="100"/>
    </location>
</feature>
<keyword evidence="3" id="KW-1185">Reference proteome</keyword>
<dbReference type="AlphaFoldDB" id="A0A6P1T2W3"/>
<evidence type="ECO:0000256" key="1">
    <source>
        <dbReference type="SAM" id="MobiDB-lite"/>
    </source>
</evidence>
<name>A0A6P1T2W3_9RHOB</name>
<dbReference type="KEGG" id="amaq:GO499_11795"/>
<gene>
    <name evidence="2" type="ORF">GO499_11795</name>
</gene>